<name>A0ABQ6GXT5_9GAMM</name>
<keyword evidence="1 7" id="KW-0547">Nucleotide-binding</keyword>
<dbReference type="Gene3D" id="3.30.70.330">
    <property type="match status" value="1"/>
</dbReference>
<dbReference type="InterPro" id="IPR012677">
    <property type="entry name" value="Nucleotide-bd_a/b_plait_sf"/>
</dbReference>
<evidence type="ECO:0000259" key="10">
    <source>
        <dbReference type="PROSITE" id="PS51195"/>
    </source>
</evidence>
<dbReference type="PROSITE" id="PS51194">
    <property type="entry name" value="HELICASE_CTER"/>
    <property type="match status" value="1"/>
</dbReference>
<keyword evidence="4 7" id="KW-0067">ATP-binding</keyword>
<gene>
    <name evidence="11" type="primary">dbpA</name>
    <name evidence="11" type="ORF">theurythT_01820</name>
</gene>
<dbReference type="InterPro" id="IPR005580">
    <property type="entry name" value="DbpA/CsdA_RNA-bd_dom"/>
</dbReference>
<comment type="caution">
    <text evidence="11">The sequence shown here is derived from an EMBL/GenBank/DDBJ whole genome shotgun (WGS) entry which is preliminary data.</text>
</comment>
<keyword evidence="3 7" id="KW-0347">Helicase</keyword>
<dbReference type="PROSITE" id="PS51195">
    <property type="entry name" value="Q_MOTIF"/>
    <property type="match status" value="1"/>
</dbReference>
<dbReference type="PROSITE" id="PS00039">
    <property type="entry name" value="DEAD_ATP_HELICASE"/>
    <property type="match status" value="1"/>
</dbReference>
<organism evidence="11 12">
    <name type="scientific">Thalassotalea eurytherma</name>
    <dbReference type="NCBI Taxonomy" id="1144278"/>
    <lineage>
        <taxon>Bacteria</taxon>
        <taxon>Pseudomonadati</taxon>
        <taxon>Pseudomonadota</taxon>
        <taxon>Gammaproteobacteria</taxon>
        <taxon>Alteromonadales</taxon>
        <taxon>Colwelliaceae</taxon>
        <taxon>Thalassotalea</taxon>
    </lineage>
</organism>
<dbReference type="Pfam" id="PF03880">
    <property type="entry name" value="DbpA"/>
    <property type="match status" value="1"/>
</dbReference>
<dbReference type="CDD" id="cd00268">
    <property type="entry name" value="DEADc"/>
    <property type="match status" value="1"/>
</dbReference>
<reference evidence="11 12" key="1">
    <citation type="submission" date="2023-03" db="EMBL/GenBank/DDBJ databases">
        <title>Draft genome sequence of Thalassotalea eurytherma JCM 18482T.</title>
        <authorList>
            <person name="Sawabe T."/>
        </authorList>
    </citation>
    <scope>NUCLEOTIDE SEQUENCE [LARGE SCALE GENOMIC DNA]</scope>
    <source>
        <strain evidence="11 12">JCM 18482</strain>
    </source>
</reference>
<dbReference type="PANTHER" id="PTHR47959">
    <property type="entry name" value="ATP-DEPENDENT RNA HELICASE RHLE-RELATED"/>
    <property type="match status" value="1"/>
</dbReference>
<evidence type="ECO:0000256" key="3">
    <source>
        <dbReference type="ARBA" id="ARBA00022806"/>
    </source>
</evidence>
<evidence type="ECO:0000256" key="2">
    <source>
        <dbReference type="ARBA" id="ARBA00022801"/>
    </source>
</evidence>
<dbReference type="InterPro" id="IPR014001">
    <property type="entry name" value="Helicase_ATP-bd"/>
</dbReference>
<protein>
    <submittedName>
        <fullName evidence="11">ATP-dependent RNA helicase</fullName>
    </submittedName>
</protein>
<feature type="domain" description="DEAD-box RNA helicase Q" evidence="10">
    <location>
        <begin position="4"/>
        <end position="32"/>
    </location>
</feature>
<feature type="domain" description="Helicase C-terminal" evidence="9">
    <location>
        <begin position="216"/>
        <end position="377"/>
    </location>
</feature>
<evidence type="ECO:0000256" key="4">
    <source>
        <dbReference type="ARBA" id="ARBA00022840"/>
    </source>
</evidence>
<accession>A0ABQ6GXT5</accession>
<evidence type="ECO:0000259" key="8">
    <source>
        <dbReference type="PROSITE" id="PS51192"/>
    </source>
</evidence>
<evidence type="ECO:0000313" key="11">
    <source>
        <dbReference type="EMBL" id="GLX80730.1"/>
    </source>
</evidence>
<dbReference type="NCBIfam" id="NF008744">
    <property type="entry name" value="PRK11776.1"/>
    <property type="match status" value="1"/>
</dbReference>
<dbReference type="SUPFAM" id="SSF52540">
    <property type="entry name" value="P-loop containing nucleoside triphosphate hydrolases"/>
    <property type="match status" value="2"/>
</dbReference>
<dbReference type="InterPro" id="IPR000629">
    <property type="entry name" value="RNA-helicase_DEAD-box_CS"/>
</dbReference>
<evidence type="ECO:0000256" key="6">
    <source>
        <dbReference type="PROSITE-ProRule" id="PRU00552"/>
    </source>
</evidence>
<dbReference type="InterPro" id="IPR044742">
    <property type="entry name" value="DEAD/DEAH_RhlB"/>
</dbReference>
<proteinExistence type="inferred from homology"/>
<keyword evidence="2 7" id="KW-0378">Hydrolase</keyword>
<dbReference type="PANTHER" id="PTHR47959:SF1">
    <property type="entry name" value="ATP-DEPENDENT RNA HELICASE DBPA"/>
    <property type="match status" value="1"/>
</dbReference>
<feature type="domain" description="Helicase ATP-binding" evidence="8">
    <location>
        <begin position="35"/>
        <end position="206"/>
    </location>
</feature>
<dbReference type="EMBL" id="BSSU01000001">
    <property type="protein sequence ID" value="GLX80730.1"/>
    <property type="molecule type" value="Genomic_DNA"/>
</dbReference>
<sequence length="462" mass="51044">MHSTNFSTLNLKPALFENLASLGYHEMTPIQAQTLPLVVSGKDVIGQGKTGSGKTAAFALGLLQRLDVKRFRIQSLVLCPTRELAEQVAKDIRTLARGIHNIKVLTLCGGTPMGPQIGSLEHGAHIIVGTPGRLEDHLFRGRLKLDDVNTLVLDEADRMLDMGFQAALDNIMEQCPVERQTLLFSATFPDKIQKIADSFMKQPALVKVASVHKENAITQAFYHLENSNARYDATKRLLLAKQAQSAVIFANTKVEVHELYQRLVEDGFSVLALHGDLEQRERNETLLRFANQSSLILVATDVAARGLDIDDLDMVINYHLTPDTEVHVHRIGRTGRAGAKGIACSLYTDRDTRKIADLETYFDIVIEPTQLPDESILATQPPKANMVTIQIDGGKKQKLRPGDIVGGLTGKQGIKGDQIGKIQVTDLKAYVAVQSNVAKTALKKIERDKMKGRTFRARLMTW</sequence>
<comment type="similarity">
    <text evidence="5 7">Belongs to the DEAD box helicase family.</text>
</comment>
<evidence type="ECO:0000259" key="9">
    <source>
        <dbReference type="PROSITE" id="PS51194"/>
    </source>
</evidence>
<feature type="short sequence motif" description="Q motif" evidence="6">
    <location>
        <begin position="4"/>
        <end position="32"/>
    </location>
</feature>
<dbReference type="InterPro" id="IPR027417">
    <property type="entry name" value="P-loop_NTPase"/>
</dbReference>
<evidence type="ECO:0000256" key="5">
    <source>
        <dbReference type="ARBA" id="ARBA00038437"/>
    </source>
</evidence>
<dbReference type="CDD" id="cd18787">
    <property type="entry name" value="SF2_C_DEAD"/>
    <property type="match status" value="1"/>
</dbReference>
<dbReference type="InterPro" id="IPR014014">
    <property type="entry name" value="RNA_helicase_DEAD_Q_motif"/>
</dbReference>
<dbReference type="Proteomes" id="UP001157133">
    <property type="component" value="Unassembled WGS sequence"/>
</dbReference>
<dbReference type="SMART" id="SM00490">
    <property type="entry name" value="HELICc"/>
    <property type="match status" value="1"/>
</dbReference>
<keyword evidence="12" id="KW-1185">Reference proteome</keyword>
<evidence type="ECO:0000313" key="12">
    <source>
        <dbReference type="Proteomes" id="UP001157133"/>
    </source>
</evidence>
<dbReference type="InterPro" id="IPR050079">
    <property type="entry name" value="DEAD_box_RNA_helicase"/>
</dbReference>
<dbReference type="Pfam" id="PF00271">
    <property type="entry name" value="Helicase_C"/>
    <property type="match status" value="1"/>
</dbReference>
<evidence type="ECO:0000256" key="1">
    <source>
        <dbReference type="ARBA" id="ARBA00022741"/>
    </source>
</evidence>
<dbReference type="SMART" id="SM00487">
    <property type="entry name" value="DEXDc"/>
    <property type="match status" value="1"/>
</dbReference>
<dbReference type="GO" id="GO:0004386">
    <property type="term" value="F:helicase activity"/>
    <property type="evidence" value="ECO:0007669"/>
    <property type="project" value="UniProtKB-KW"/>
</dbReference>
<evidence type="ECO:0000256" key="7">
    <source>
        <dbReference type="RuleBase" id="RU000492"/>
    </source>
</evidence>
<dbReference type="RefSeq" id="WP_284206048.1">
    <property type="nucleotide sequence ID" value="NZ_BSSU01000001.1"/>
</dbReference>
<dbReference type="CDD" id="cd12501">
    <property type="entry name" value="RRM_EcDbpA_like"/>
    <property type="match status" value="1"/>
</dbReference>
<dbReference type="PROSITE" id="PS51192">
    <property type="entry name" value="HELICASE_ATP_BIND_1"/>
    <property type="match status" value="1"/>
</dbReference>
<dbReference type="Pfam" id="PF00270">
    <property type="entry name" value="DEAD"/>
    <property type="match status" value="1"/>
</dbReference>
<dbReference type="Gene3D" id="3.40.50.300">
    <property type="entry name" value="P-loop containing nucleotide triphosphate hydrolases"/>
    <property type="match status" value="2"/>
</dbReference>
<dbReference type="InterPro" id="IPR001650">
    <property type="entry name" value="Helicase_C-like"/>
</dbReference>
<dbReference type="InterPro" id="IPR011545">
    <property type="entry name" value="DEAD/DEAH_box_helicase_dom"/>
</dbReference>